<dbReference type="GeneID" id="301126925"/>
<organism evidence="3 4">
    <name type="scientific">Aeribacillus pallidus</name>
    <dbReference type="NCBI Taxonomy" id="33936"/>
    <lineage>
        <taxon>Bacteria</taxon>
        <taxon>Bacillati</taxon>
        <taxon>Bacillota</taxon>
        <taxon>Bacilli</taxon>
        <taxon>Bacillales</taxon>
        <taxon>Bacillaceae</taxon>
        <taxon>Aeribacillus</taxon>
    </lineage>
</organism>
<feature type="transmembrane region" description="Helical" evidence="1">
    <location>
        <begin position="45"/>
        <end position="64"/>
    </location>
</feature>
<evidence type="ECO:0008006" key="6">
    <source>
        <dbReference type="Google" id="ProtNLM"/>
    </source>
</evidence>
<keyword evidence="4" id="KW-1185">Reference proteome</keyword>
<proteinExistence type="predicted"/>
<reference evidence="2 5" key="2">
    <citation type="submission" date="2016-10" db="EMBL/GenBank/DDBJ databases">
        <title>The whole genome sequencing and assembly of Aeribacillus pallidus KCTC3564 strain.</title>
        <authorList>
            <person name="Lee Y.-J."/>
            <person name="Park M.-K."/>
            <person name="Yi H."/>
            <person name="Bahn Y.-S."/>
            <person name="Kim J.F."/>
            <person name="Lee D.-W."/>
        </authorList>
    </citation>
    <scope>NUCLEOTIDE SEQUENCE [LARGE SCALE GENOMIC DNA]</scope>
    <source>
        <strain evidence="2 5">KCTC3564</strain>
    </source>
</reference>
<evidence type="ECO:0000313" key="4">
    <source>
        <dbReference type="Proteomes" id="UP000076476"/>
    </source>
</evidence>
<reference evidence="3 4" key="1">
    <citation type="submission" date="2016-04" db="EMBL/GenBank/DDBJ databases">
        <title>Draft genome sequence of Aeribacillus pallidus 8m3 from petroleum reservoir.</title>
        <authorList>
            <person name="Poltaraus A.B."/>
            <person name="Nazina T.N."/>
            <person name="Tourova T.P."/>
            <person name="Malakho S.M."/>
            <person name="Korshunova A.V."/>
            <person name="Sokolova D.S."/>
        </authorList>
    </citation>
    <scope>NUCLEOTIDE SEQUENCE [LARGE SCALE GENOMIC DNA]</scope>
    <source>
        <strain evidence="3 4">8m3</strain>
    </source>
</reference>
<dbReference type="KEGG" id="apak:AP3564_18590"/>
<sequence>MEEKKLKELIEDYKHFALVLLAVGTFLYIGIWIPNHSPRTNIQEIMLIGTSTMMLASSILFFKLSSKYQKKLDKLQS</sequence>
<accession>A0A165XP19</accession>
<evidence type="ECO:0000313" key="5">
    <source>
        <dbReference type="Proteomes" id="UP000214606"/>
    </source>
</evidence>
<gene>
    <name evidence="2" type="ORF">AP3564_18590</name>
    <name evidence="3" type="ORF">AZI98_09295</name>
</gene>
<dbReference type="Proteomes" id="UP000076476">
    <property type="component" value="Unassembled WGS sequence"/>
</dbReference>
<evidence type="ECO:0000313" key="2">
    <source>
        <dbReference type="EMBL" id="ASS91994.1"/>
    </source>
</evidence>
<dbReference type="RefSeq" id="WP_063388004.1">
    <property type="nucleotide sequence ID" value="NZ_CP017703.1"/>
</dbReference>
<keyword evidence="1" id="KW-0472">Membrane</keyword>
<feature type="transmembrane region" description="Helical" evidence="1">
    <location>
        <begin position="12"/>
        <end position="33"/>
    </location>
</feature>
<dbReference type="EMBL" id="LWBR01000024">
    <property type="protein sequence ID" value="KZN96243.1"/>
    <property type="molecule type" value="Genomic_DNA"/>
</dbReference>
<keyword evidence="1" id="KW-0812">Transmembrane</keyword>
<dbReference type="EMBL" id="CP017703">
    <property type="protein sequence ID" value="ASS91994.1"/>
    <property type="molecule type" value="Genomic_DNA"/>
</dbReference>
<dbReference type="AlphaFoldDB" id="A0A165XP19"/>
<evidence type="ECO:0000313" key="3">
    <source>
        <dbReference type="EMBL" id="KZN96243.1"/>
    </source>
</evidence>
<dbReference type="InterPro" id="IPR025418">
    <property type="entry name" value="YrhC-like"/>
</dbReference>
<protein>
    <recommendedName>
        <fullName evidence="6">YrhC-like protein</fullName>
    </recommendedName>
</protein>
<dbReference type="Proteomes" id="UP000214606">
    <property type="component" value="Chromosome"/>
</dbReference>
<evidence type="ECO:0000256" key="1">
    <source>
        <dbReference type="SAM" id="Phobius"/>
    </source>
</evidence>
<dbReference type="OrthoDB" id="2943632at2"/>
<accession>A0A163YVD8</accession>
<dbReference type="Pfam" id="PF14143">
    <property type="entry name" value="YrhC"/>
    <property type="match status" value="1"/>
</dbReference>
<name>A0A165XP19_9BACI</name>
<keyword evidence="1" id="KW-1133">Transmembrane helix</keyword>